<proteinExistence type="predicted"/>
<name>A0A0A9C0Z3_ARUDO</name>
<sequence length="44" mass="5396">MNFLSKQKRECILTDYMIKIERKSKHKLFSYIPVKRPQVLRSQN</sequence>
<evidence type="ECO:0000313" key="1">
    <source>
        <dbReference type="EMBL" id="JAD69241.1"/>
    </source>
</evidence>
<reference evidence="1" key="1">
    <citation type="submission" date="2014-09" db="EMBL/GenBank/DDBJ databases">
        <authorList>
            <person name="Magalhaes I.L.F."/>
            <person name="Oliveira U."/>
            <person name="Santos F.R."/>
            <person name="Vidigal T.H.D.A."/>
            <person name="Brescovit A.D."/>
            <person name="Santos A.J."/>
        </authorList>
    </citation>
    <scope>NUCLEOTIDE SEQUENCE</scope>
    <source>
        <tissue evidence="1">Shoot tissue taken approximately 20 cm above the soil surface</tissue>
    </source>
</reference>
<protein>
    <submittedName>
        <fullName evidence="1">Uncharacterized protein</fullName>
    </submittedName>
</protein>
<accession>A0A0A9C0Z3</accession>
<organism evidence="1">
    <name type="scientific">Arundo donax</name>
    <name type="common">Giant reed</name>
    <name type="synonym">Donax arundinaceus</name>
    <dbReference type="NCBI Taxonomy" id="35708"/>
    <lineage>
        <taxon>Eukaryota</taxon>
        <taxon>Viridiplantae</taxon>
        <taxon>Streptophyta</taxon>
        <taxon>Embryophyta</taxon>
        <taxon>Tracheophyta</taxon>
        <taxon>Spermatophyta</taxon>
        <taxon>Magnoliopsida</taxon>
        <taxon>Liliopsida</taxon>
        <taxon>Poales</taxon>
        <taxon>Poaceae</taxon>
        <taxon>PACMAD clade</taxon>
        <taxon>Arundinoideae</taxon>
        <taxon>Arundineae</taxon>
        <taxon>Arundo</taxon>
    </lineage>
</organism>
<dbReference type="EMBL" id="GBRH01228654">
    <property type="protein sequence ID" value="JAD69241.1"/>
    <property type="molecule type" value="Transcribed_RNA"/>
</dbReference>
<reference evidence="1" key="2">
    <citation type="journal article" date="2015" name="Data Brief">
        <title>Shoot transcriptome of the giant reed, Arundo donax.</title>
        <authorList>
            <person name="Barrero R.A."/>
            <person name="Guerrero F.D."/>
            <person name="Moolhuijzen P."/>
            <person name="Goolsby J.A."/>
            <person name="Tidwell J."/>
            <person name="Bellgard S.E."/>
            <person name="Bellgard M.I."/>
        </authorList>
    </citation>
    <scope>NUCLEOTIDE SEQUENCE</scope>
    <source>
        <tissue evidence="1">Shoot tissue taken approximately 20 cm above the soil surface</tissue>
    </source>
</reference>
<dbReference type="AlphaFoldDB" id="A0A0A9C0Z3"/>